<reference evidence="1" key="1">
    <citation type="submission" date="2023-10" db="EMBL/GenBank/DDBJ databases">
        <authorList>
            <person name="Chen Y."/>
            <person name="Shah S."/>
            <person name="Dougan E. K."/>
            <person name="Thang M."/>
            <person name="Chan C."/>
        </authorList>
    </citation>
    <scope>NUCLEOTIDE SEQUENCE [LARGE SCALE GENOMIC DNA]</scope>
</reference>
<proteinExistence type="predicted"/>
<feature type="non-terminal residue" evidence="1">
    <location>
        <position position="267"/>
    </location>
</feature>
<organism evidence="1 2">
    <name type="scientific">Prorocentrum cordatum</name>
    <dbReference type="NCBI Taxonomy" id="2364126"/>
    <lineage>
        <taxon>Eukaryota</taxon>
        <taxon>Sar</taxon>
        <taxon>Alveolata</taxon>
        <taxon>Dinophyceae</taxon>
        <taxon>Prorocentrales</taxon>
        <taxon>Prorocentraceae</taxon>
        <taxon>Prorocentrum</taxon>
    </lineage>
</organism>
<comment type="caution">
    <text evidence="1">The sequence shown here is derived from an EMBL/GenBank/DDBJ whole genome shotgun (WGS) entry which is preliminary data.</text>
</comment>
<gene>
    <name evidence="1" type="ORF">PCOR1329_LOCUS45229</name>
</gene>
<keyword evidence="2" id="KW-1185">Reference proteome</keyword>
<evidence type="ECO:0000313" key="1">
    <source>
        <dbReference type="EMBL" id="CAK0853902.1"/>
    </source>
</evidence>
<dbReference type="Proteomes" id="UP001189429">
    <property type="component" value="Unassembled WGS sequence"/>
</dbReference>
<name>A0ABN9U4T9_9DINO</name>
<sequence length="267" mass="29653">MSSGSPQRGAAELKQREGFLNGVSWSLFEETLVSAGMLKGPPEHRAHDEGRVLAMLVLTAIHDIMKVEELLPVVDAKVGGFSGYKAGEKISDHDSALGYILQHVPDALPSYFGLPKEQQAPVKFTQCSMEYNMGWLVQAEAPPGPLFGKFRQIIRDGGASPADVSFYFVHWLTDLAGAEPCPIEGCEKFVLKFPQRVLTSFLGSFDYVKRLESQTESQVFEEYLQWRWRDHSPPKEPGKGSVAQLRLAVMATGHAEEVLDAYERLPE</sequence>
<protein>
    <submittedName>
        <fullName evidence="1">Uncharacterized protein</fullName>
    </submittedName>
</protein>
<accession>A0ABN9U4T9</accession>
<dbReference type="EMBL" id="CAUYUJ010015435">
    <property type="protein sequence ID" value="CAK0853902.1"/>
    <property type="molecule type" value="Genomic_DNA"/>
</dbReference>
<evidence type="ECO:0000313" key="2">
    <source>
        <dbReference type="Proteomes" id="UP001189429"/>
    </source>
</evidence>